<dbReference type="PANTHER" id="PTHR47803:SF1">
    <property type="entry name" value="TRNA-SPECIFIC ADENOSINE DEAMINASE 1"/>
    <property type="match status" value="1"/>
</dbReference>
<dbReference type="Pfam" id="PF02137">
    <property type="entry name" value="A_deamin"/>
    <property type="match status" value="1"/>
</dbReference>
<dbReference type="PROSITE" id="PS50141">
    <property type="entry name" value="A_DEAMIN_EDITASE"/>
    <property type="match status" value="1"/>
</dbReference>
<dbReference type="EMBL" id="JACAZE010000006">
    <property type="protein sequence ID" value="KAF7313511.1"/>
    <property type="molecule type" value="Genomic_DNA"/>
</dbReference>
<comment type="caution">
    <text evidence="3">The sequence shown here is derived from an EMBL/GenBank/DDBJ whole genome shotgun (WGS) entry which is preliminary data.</text>
</comment>
<dbReference type="PANTHER" id="PTHR47803">
    <property type="entry name" value="TRNA-SPECIFIC ADENOSINE DEAMINASE 1"/>
    <property type="match status" value="1"/>
</dbReference>
<feature type="region of interest" description="Disordered" evidence="1">
    <location>
        <begin position="146"/>
        <end position="166"/>
    </location>
</feature>
<keyword evidence="4" id="KW-1185">Reference proteome</keyword>
<evidence type="ECO:0000259" key="2">
    <source>
        <dbReference type="PROSITE" id="PS50141"/>
    </source>
</evidence>
<dbReference type="InterPro" id="IPR002466">
    <property type="entry name" value="A_deamin"/>
</dbReference>
<dbReference type="SMART" id="SM00552">
    <property type="entry name" value="ADEAMc"/>
    <property type="match status" value="1"/>
</dbReference>
<dbReference type="InterPro" id="IPR042935">
    <property type="entry name" value="Tad1"/>
</dbReference>
<evidence type="ECO:0000313" key="4">
    <source>
        <dbReference type="Proteomes" id="UP000613580"/>
    </source>
</evidence>
<protein>
    <submittedName>
        <fullName evidence="3">tRNA-specific adenosine deaminase 1-like</fullName>
    </submittedName>
</protein>
<dbReference type="GO" id="GO:0003723">
    <property type="term" value="F:RNA binding"/>
    <property type="evidence" value="ECO:0007669"/>
    <property type="project" value="InterPro"/>
</dbReference>
<evidence type="ECO:0000313" key="3">
    <source>
        <dbReference type="EMBL" id="KAF7313511.1"/>
    </source>
</evidence>
<proteinExistence type="predicted"/>
<dbReference type="Proteomes" id="UP000613580">
    <property type="component" value="Unassembled WGS sequence"/>
</dbReference>
<feature type="compositionally biased region" description="Low complexity" evidence="1">
    <location>
        <begin position="147"/>
        <end position="165"/>
    </location>
</feature>
<dbReference type="GO" id="GO:0002100">
    <property type="term" value="P:tRNA wobble adenosine to inosine editing"/>
    <property type="evidence" value="ECO:0007669"/>
    <property type="project" value="InterPro"/>
</dbReference>
<dbReference type="OrthoDB" id="10268011at2759"/>
<evidence type="ECO:0000256" key="1">
    <source>
        <dbReference type="SAM" id="MobiDB-lite"/>
    </source>
</evidence>
<name>A0A8H6TB63_MYCCL</name>
<dbReference type="GO" id="GO:0043829">
    <property type="term" value="F:tRNA-specific adenosine-37 deaminase activity"/>
    <property type="evidence" value="ECO:0007669"/>
    <property type="project" value="TreeGrafter"/>
</dbReference>
<reference evidence="3" key="1">
    <citation type="submission" date="2020-05" db="EMBL/GenBank/DDBJ databases">
        <title>Mycena genomes resolve the evolution of fungal bioluminescence.</title>
        <authorList>
            <person name="Tsai I.J."/>
        </authorList>
    </citation>
    <scope>NUCLEOTIDE SEQUENCE</scope>
    <source>
        <strain evidence="3">110903Hualien_Pintung</strain>
    </source>
</reference>
<dbReference type="AlphaFoldDB" id="A0A8H6TB63"/>
<organism evidence="3 4">
    <name type="scientific">Mycena chlorophos</name>
    <name type="common">Agaric fungus</name>
    <name type="synonym">Agaricus chlorophos</name>
    <dbReference type="NCBI Taxonomy" id="658473"/>
    <lineage>
        <taxon>Eukaryota</taxon>
        <taxon>Fungi</taxon>
        <taxon>Dikarya</taxon>
        <taxon>Basidiomycota</taxon>
        <taxon>Agaricomycotina</taxon>
        <taxon>Agaricomycetes</taxon>
        <taxon>Agaricomycetidae</taxon>
        <taxon>Agaricales</taxon>
        <taxon>Marasmiineae</taxon>
        <taxon>Mycenaceae</taxon>
        <taxon>Mycena</taxon>
    </lineage>
</organism>
<feature type="domain" description="A to I editase" evidence="2">
    <location>
        <begin position="46"/>
        <end position="399"/>
    </location>
</feature>
<sequence length="427" mass="46663">MTSQDAILNLIHELYATLRYKPPPRQWTILAAFYLLSESSGAKIISLATGTKCLAAEKLPVEEALHDSHAEVLARRGAVRWSLEEIARMKQGSCESLWIDRDDSEEISFKLRDGVRLGFYVSTVPCGDASMGLLAATQDEEMAALKSMPSSLPSSSNSSTGASISRGRNNYTLLGVLRTKPARADAPSTASMSCSDKIAAWTFLGVQGALGARFFNRRPLYVDEVLVGVDLPSAIGVEEREELKRMVGVDCQRALVGRLKVVEGQDLIFIGTLWLNRFSAACGPYTHHPPTIHLIDTPPFIHSRSMVRDVGGSCNDSLFWVADSPLAASGPEVIINGYKRGVPPAHRLREKSLPSACRKSILKLYKDTLRLYELPVDDTISHQDAKLAIQTYQDAKSHLTGPEGVFSGWIRGSSISFNRNGESTTGI</sequence>
<gene>
    <name evidence="3" type="ORF">HMN09_00507000</name>
</gene>
<accession>A0A8H6TB63</accession>